<name>A0A4R2BE41_9BACI</name>
<proteinExistence type="predicted"/>
<keyword evidence="1" id="KW-0472">Membrane</keyword>
<reference evidence="2 3" key="1">
    <citation type="journal article" date="2015" name="Stand. Genomic Sci.">
        <title>Genomic Encyclopedia of Bacterial and Archaeal Type Strains, Phase III: the genomes of soil and plant-associated and newly described type strains.</title>
        <authorList>
            <person name="Whitman W.B."/>
            <person name="Woyke T."/>
            <person name="Klenk H.P."/>
            <person name="Zhou Y."/>
            <person name="Lilburn T.G."/>
            <person name="Beck B.J."/>
            <person name="De Vos P."/>
            <person name="Vandamme P."/>
            <person name="Eisen J.A."/>
            <person name="Garrity G."/>
            <person name="Hugenholtz P."/>
            <person name="Kyrpides N.C."/>
        </authorList>
    </citation>
    <scope>NUCLEOTIDE SEQUENCE [LARGE SCALE GENOMIC DNA]</scope>
    <source>
        <strain evidence="2 3">CV53</strain>
    </source>
</reference>
<dbReference type="EMBL" id="SLVV01000006">
    <property type="protein sequence ID" value="TCN25201.1"/>
    <property type="molecule type" value="Genomic_DNA"/>
</dbReference>
<comment type="caution">
    <text evidence="2">The sequence shown here is derived from an EMBL/GenBank/DDBJ whole genome shotgun (WGS) entry which is preliminary data.</text>
</comment>
<evidence type="ECO:0000313" key="2">
    <source>
        <dbReference type="EMBL" id="TCN25201.1"/>
    </source>
</evidence>
<feature type="transmembrane region" description="Helical" evidence="1">
    <location>
        <begin position="20"/>
        <end position="41"/>
    </location>
</feature>
<evidence type="ECO:0000256" key="1">
    <source>
        <dbReference type="SAM" id="Phobius"/>
    </source>
</evidence>
<feature type="transmembrane region" description="Helical" evidence="1">
    <location>
        <begin position="53"/>
        <end position="72"/>
    </location>
</feature>
<dbReference type="AlphaFoldDB" id="A0A4R2BE41"/>
<organism evidence="2 3">
    <name type="scientific">Mesobacillus foraminis</name>
    <dbReference type="NCBI Taxonomy" id="279826"/>
    <lineage>
        <taxon>Bacteria</taxon>
        <taxon>Bacillati</taxon>
        <taxon>Bacillota</taxon>
        <taxon>Bacilli</taxon>
        <taxon>Bacillales</taxon>
        <taxon>Bacillaceae</taxon>
        <taxon>Mesobacillus</taxon>
    </lineage>
</organism>
<gene>
    <name evidence="2" type="ORF">EV146_106406</name>
</gene>
<sequence length="75" mass="8430">MALILTMVLVQMIFRLPLDLLYRGLIGIAYIFAVNPIYVLIEKITGEAGKKKINKVVFWSVSFAVVFLTLTVDVV</sequence>
<dbReference type="RefSeq" id="WP_132006798.1">
    <property type="nucleotide sequence ID" value="NZ_JABUHM010000004.1"/>
</dbReference>
<dbReference type="Proteomes" id="UP000295689">
    <property type="component" value="Unassembled WGS sequence"/>
</dbReference>
<keyword evidence="1" id="KW-1133">Transmembrane helix</keyword>
<keyword evidence="3" id="KW-1185">Reference proteome</keyword>
<protein>
    <submittedName>
        <fullName evidence="2">Uncharacterized protein</fullName>
    </submittedName>
</protein>
<accession>A0A4R2BE41</accession>
<evidence type="ECO:0000313" key="3">
    <source>
        <dbReference type="Proteomes" id="UP000295689"/>
    </source>
</evidence>
<keyword evidence="1" id="KW-0812">Transmembrane</keyword>